<reference evidence="2 3" key="1">
    <citation type="journal article" date="2019" name="Emerg. Microbes Infect.">
        <title>Comprehensive subspecies identification of 175 nontuberculous mycobacteria species based on 7547 genomic profiles.</title>
        <authorList>
            <person name="Matsumoto Y."/>
            <person name="Kinjo T."/>
            <person name="Motooka D."/>
            <person name="Nabeya D."/>
            <person name="Jung N."/>
            <person name="Uechi K."/>
            <person name="Horii T."/>
            <person name="Iida T."/>
            <person name="Fujita J."/>
            <person name="Nakamura S."/>
        </authorList>
    </citation>
    <scope>NUCLEOTIDE SEQUENCE [LARGE SCALE GENOMIC DNA]</scope>
    <source>
        <strain evidence="2 3">JCM 12688</strain>
    </source>
</reference>
<feature type="domain" description="YHS" evidence="1">
    <location>
        <begin position="57"/>
        <end position="90"/>
    </location>
</feature>
<name>A0A7I7WGP2_MYCGU</name>
<sequence length="92" mass="9909">MSDHQLSSSSCCCSGASVEIDTSAIDPTARNLLDLGPQNETTCPVMPGTPVNKTVAEAAGLFRDYRGQRYWFCCKGCGPRFDRDPDKYAGVA</sequence>
<dbReference type="InterPro" id="IPR012348">
    <property type="entry name" value="RNR-like"/>
</dbReference>
<dbReference type="AlphaFoldDB" id="A0A7I7WGP2"/>
<evidence type="ECO:0000259" key="1">
    <source>
        <dbReference type="Pfam" id="PF04945"/>
    </source>
</evidence>
<dbReference type="Pfam" id="PF04945">
    <property type="entry name" value="YHS"/>
    <property type="match status" value="1"/>
</dbReference>
<dbReference type="EMBL" id="AP022608">
    <property type="protein sequence ID" value="BBZ16027.1"/>
    <property type="molecule type" value="Genomic_DNA"/>
</dbReference>
<dbReference type="RefSeq" id="WP_163684434.1">
    <property type="nucleotide sequence ID" value="NZ_AP022608.1"/>
</dbReference>
<protein>
    <recommendedName>
        <fullName evidence="1">YHS domain-containing protein</fullName>
    </recommendedName>
</protein>
<evidence type="ECO:0000313" key="3">
    <source>
        <dbReference type="Proteomes" id="UP000466187"/>
    </source>
</evidence>
<evidence type="ECO:0000313" key="2">
    <source>
        <dbReference type="EMBL" id="BBZ16027.1"/>
    </source>
</evidence>
<dbReference type="InterPro" id="IPR007029">
    <property type="entry name" value="YHS_dom"/>
</dbReference>
<dbReference type="Proteomes" id="UP000466187">
    <property type="component" value="Chromosome"/>
</dbReference>
<dbReference type="Gene3D" id="1.10.620.20">
    <property type="entry name" value="Ribonucleotide Reductase, subunit A"/>
    <property type="match status" value="1"/>
</dbReference>
<gene>
    <name evidence="2" type="ORF">MGAD_03620</name>
</gene>
<dbReference type="GO" id="GO:0016491">
    <property type="term" value="F:oxidoreductase activity"/>
    <property type="evidence" value="ECO:0007669"/>
    <property type="project" value="InterPro"/>
</dbReference>
<organism evidence="2 3">
    <name type="scientific">Mycolicibacterium gadium</name>
    <name type="common">Mycobacterium gadium</name>
    <dbReference type="NCBI Taxonomy" id="1794"/>
    <lineage>
        <taxon>Bacteria</taxon>
        <taxon>Bacillati</taxon>
        <taxon>Actinomycetota</taxon>
        <taxon>Actinomycetes</taxon>
        <taxon>Mycobacteriales</taxon>
        <taxon>Mycobacteriaceae</taxon>
        <taxon>Mycolicibacterium</taxon>
    </lineage>
</organism>
<proteinExistence type="predicted"/>
<dbReference type="SUPFAM" id="SSF47240">
    <property type="entry name" value="Ferritin-like"/>
    <property type="match status" value="1"/>
</dbReference>
<dbReference type="KEGG" id="mgad:MGAD_03620"/>
<accession>A0A7I7WGP2</accession>
<dbReference type="InterPro" id="IPR009078">
    <property type="entry name" value="Ferritin-like_SF"/>
</dbReference>